<dbReference type="Gene3D" id="1.10.10.1810">
    <property type="entry name" value="RNA ligase"/>
    <property type="match status" value="1"/>
</dbReference>
<feature type="domain" description="RNA ligase 2 C-terminal" evidence="3">
    <location>
        <begin position="271"/>
        <end position="354"/>
    </location>
</feature>
<dbReference type="Pfam" id="PF18043">
    <property type="entry name" value="T4_Rnl2_C"/>
    <property type="match status" value="1"/>
</dbReference>
<dbReference type="EMBL" id="BLAL01000274">
    <property type="protein sequence ID" value="GES98624.1"/>
    <property type="molecule type" value="Genomic_DNA"/>
</dbReference>
<dbReference type="GO" id="GO:0016874">
    <property type="term" value="F:ligase activity"/>
    <property type="evidence" value="ECO:0007669"/>
    <property type="project" value="UniProtKB-KW"/>
</dbReference>
<evidence type="ECO:0000259" key="2">
    <source>
        <dbReference type="Pfam" id="PF09414"/>
    </source>
</evidence>
<dbReference type="AlphaFoldDB" id="A0A8H3M8V8"/>
<evidence type="ECO:0000259" key="3">
    <source>
        <dbReference type="Pfam" id="PF18043"/>
    </source>
</evidence>
<dbReference type="InterPro" id="IPR041948">
    <property type="entry name" value="Rnl1/2_C_sf"/>
</dbReference>
<dbReference type="SUPFAM" id="SSF56091">
    <property type="entry name" value="DNA ligase/mRNA capping enzyme, catalytic domain"/>
    <property type="match status" value="1"/>
</dbReference>
<evidence type="ECO:0000256" key="1">
    <source>
        <dbReference type="SAM" id="MobiDB-lite"/>
    </source>
</evidence>
<evidence type="ECO:0000313" key="4">
    <source>
        <dbReference type="EMBL" id="GES98624.1"/>
    </source>
</evidence>
<evidence type="ECO:0000313" key="5">
    <source>
        <dbReference type="Proteomes" id="UP000615446"/>
    </source>
</evidence>
<sequence length="492" mass="57471">MTTSNDWWNIKNHVKYHAIETTSNSKRVEMFTKEDLLDKCEWVVTEKIHGSTFSFVTNGKQIKCANRLNPLSDSMEYYGFQNVKERYHSTILKLWDIMSSKNLIKDQPDSNEKIIIIFGELFGGRYTHPDVKPIKSAIMCQYGIDYCPQNDFMAFDIYDGNDFLNYDIMINLLEDSGLPFLKPLFRGSFKDAFNYNPDFITTIPDLMGLPPLPFQNRAEGVIIKPVLTLRTKDGKKRVILKIKTSDFVERVRIKKREYQEESRKKSIQPMNEIYDEFLTFINENRVCNVISKFGPIIKQNQEENVETKLNERINQVTTLLFEDAFEDFNKDVELKEKFEKLPIFQQETVKGKIKGVEALNVVKNYVEKIKSMNLDNIDIVIEEKDLLLNNNSDIKDKDLLLNNCDVKDKDLNDSDDKDKDLLNDNDNKDKDLLNDNDYKDKDLLNDTDYKDKDLLNGNDYKDKDLLNDNNYKDKDLLNDSDDNILDLTTLSQ</sequence>
<gene>
    <name evidence="4" type="ORF">RCL2_002516000</name>
</gene>
<dbReference type="InterPro" id="IPR021122">
    <property type="entry name" value="RNA_ligase_dom_REL/Rnl2"/>
</dbReference>
<accession>A0A8H3M8V8</accession>
<dbReference type="Pfam" id="PF09414">
    <property type="entry name" value="RNA_ligase"/>
    <property type="match status" value="1"/>
</dbReference>
<dbReference type="InterPro" id="IPR040609">
    <property type="entry name" value="Rnl2_C"/>
</dbReference>
<comment type="caution">
    <text evidence="4">The sequence shown here is derived from an EMBL/GenBank/DDBJ whole genome shotgun (WGS) entry which is preliminary data.</text>
</comment>
<dbReference type="Gene3D" id="3.30.1490.70">
    <property type="match status" value="1"/>
</dbReference>
<keyword evidence="4" id="KW-0436">Ligase</keyword>
<organism evidence="4 5">
    <name type="scientific">Rhizophagus clarus</name>
    <dbReference type="NCBI Taxonomy" id="94130"/>
    <lineage>
        <taxon>Eukaryota</taxon>
        <taxon>Fungi</taxon>
        <taxon>Fungi incertae sedis</taxon>
        <taxon>Mucoromycota</taxon>
        <taxon>Glomeromycotina</taxon>
        <taxon>Glomeromycetes</taxon>
        <taxon>Glomerales</taxon>
        <taxon>Glomeraceae</taxon>
        <taxon>Rhizophagus</taxon>
    </lineage>
</organism>
<proteinExistence type="predicted"/>
<dbReference type="OrthoDB" id="6142248at2759"/>
<name>A0A8H3M8V8_9GLOM</name>
<feature type="domain" description="RNA ligase" evidence="2">
    <location>
        <begin position="41"/>
        <end position="243"/>
    </location>
</feature>
<reference evidence="4" key="1">
    <citation type="submission" date="2019-10" db="EMBL/GenBank/DDBJ databases">
        <title>Conservation and host-specific expression of non-tandemly repeated heterogenous ribosome RNA gene in arbuscular mycorrhizal fungi.</title>
        <authorList>
            <person name="Maeda T."/>
            <person name="Kobayashi Y."/>
            <person name="Nakagawa T."/>
            <person name="Ezawa T."/>
            <person name="Yamaguchi K."/>
            <person name="Bino T."/>
            <person name="Nishimoto Y."/>
            <person name="Shigenobu S."/>
            <person name="Kawaguchi M."/>
        </authorList>
    </citation>
    <scope>NUCLEOTIDE SEQUENCE</scope>
    <source>
        <strain evidence="4">HR1</strain>
    </source>
</reference>
<feature type="region of interest" description="Disordered" evidence="1">
    <location>
        <begin position="415"/>
        <end position="437"/>
    </location>
</feature>
<dbReference type="Proteomes" id="UP000615446">
    <property type="component" value="Unassembled WGS sequence"/>
</dbReference>
<dbReference type="Gene3D" id="3.30.470.30">
    <property type="entry name" value="DNA ligase/mRNA capping enzyme"/>
    <property type="match status" value="1"/>
</dbReference>
<protein>
    <submittedName>
        <fullName evidence="4">RNA ligase</fullName>
    </submittedName>
</protein>